<feature type="domain" description="Glycosyl transferase family 1" evidence="2">
    <location>
        <begin position="191"/>
        <end position="336"/>
    </location>
</feature>
<protein>
    <submittedName>
        <fullName evidence="3">Glycosyl transferase family 1</fullName>
    </submittedName>
</protein>
<evidence type="ECO:0000259" key="2">
    <source>
        <dbReference type="Pfam" id="PF00534"/>
    </source>
</evidence>
<dbReference type="Proteomes" id="UP000681075">
    <property type="component" value="Unassembled WGS sequence"/>
</dbReference>
<dbReference type="RefSeq" id="WP_420240990.1">
    <property type="nucleotide sequence ID" value="NZ_BOPV01000001.1"/>
</dbReference>
<accession>A0A8S8X856</accession>
<dbReference type="PANTHER" id="PTHR46401">
    <property type="entry name" value="GLYCOSYLTRANSFERASE WBBK-RELATED"/>
    <property type="match status" value="1"/>
</dbReference>
<name>A0A8S8X856_9PROT</name>
<dbReference type="Gene3D" id="3.40.50.2000">
    <property type="entry name" value="Glycogen Phosphorylase B"/>
    <property type="match status" value="2"/>
</dbReference>
<reference evidence="3" key="1">
    <citation type="submission" date="2021-02" db="EMBL/GenBank/DDBJ databases">
        <title>Genome sequence of Rhodospirillales sp. strain TMPK1 isolated from soil.</title>
        <authorList>
            <person name="Nakai R."/>
            <person name="Kusada H."/>
            <person name="Tamaki H."/>
        </authorList>
    </citation>
    <scope>NUCLEOTIDE SEQUENCE</scope>
    <source>
        <strain evidence="3">TMPK1</strain>
    </source>
</reference>
<proteinExistence type="predicted"/>
<evidence type="ECO:0000313" key="4">
    <source>
        <dbReference type="Proteomes" id="UP000681075"/>
    </source>
</evidence>
<dbReference type="InterPro" id="IPR001296">
    <property type="entry name" value="Glyco_trans_1"/>
</dbReference>
<gene>
    <name evidence="3" type="ORF">TMPK1_03090</name>
</gene>
<dbReference type="Pfam" id="PF00534">
    <property type="entry name" value="Glycos_transf_1"/>
    <property type="match status" value="1"/>
</dbReference>
<dbReference type="GO" id="GO:0016757">
    <property type="term" value="F:glycosyltransferase activity"/>
    <property type="evidence" value="ECO:0007669"/>
    <property type="project" value="InterPro"/>
</dbReference>
<dbReference type="GO" id="GO:0009103">
    <property type="term" value="P:lipopolysaccharide biosynthetic process"/>
    <property type="evidence" value="ECO:0007669"/>
    <property type="project" value="TreeGrafter"/>
</dbReference>
<dbReference type="EMBL" id="BOPV01000001">
    <property type="protein sequence ID" value="GIL38072.1"/>
    <property type="molecule type" value="Genomic_DNA"/>
</dbReference>
<dbReference type="PANTHER" id="PTHR46401:SF2">
    <property type="entry name" value="GLYCOSYLTRANSFERASE WBBK-RELATED"/>
    <property type="match status" value="1"/>
</dbReference>
<evidence type="ECO:0000313" key="3">
    <source>
        <dbReference type="EMBL" id="GIL38072.1"/>
    </source>
</evidence>
<dbReference type="SUPFAM" id="SSF53756">
    <property type="entry name" value="UDP-Glycosyltransferase/glycogen phosphorylase"/>
    <property type="match status" value="1"/>
</dbReference>
<dbReference type="CDD" id="cd03809">
    <property type="entry name" value="GT4_MtfB-like"/>
    <property type="match status" value="1"/>
</dbReference>
<keyword evidence="4" id="KW-1185">Reference proteome</keyword>
<keyword evidence="1 3" id="KW-0808">Transferase</keyword>
<organism evidence="3 4">
    <name type="scientific">Roseiterribacter gracilis</name>
    <dbReference type="NCBI Taxonomy" id="2812848"/>
    <lineage>
        <taxon>Bacteria</taxon>
        <taxon>Pseudomonadati</taxon>
        <taxon>Pseudomonadota</taxon>
        <taxon>Alphaproteobacteria</taxon>
        <taxon>Rhodospirillales</taxon>
        <taxon>Roseiterribacteraceae</taxon>
        <taxon>Roseiterribacter</taxon>
    </lineage>
</organism>
<comment type="caution">
    <text evidence="3">The sequence shown here is derived from an EMBL/GenBank/DDBJ whole genome shotgun (WGS) entry which is preliminary data.</text>
</comment>
<sequence length="355" mass="38362">MAHGLAINGRFLTQAGTGVQRFAAEIVGAWDALLADGTIHSSDVTILSPPGARKLNLQRITQTEIGSRGGYGWEQWDLPRAVGARSLVSLCNLGPLLTRRQALVIHDATPRAMPNAFSRSFKLAYSVLEPLLCRRVASLVTVTEFSRREIARYYWADEERIAVVGEGADHIDRITSDVRALEKHGLTRHGYFLGVGLGGRNKNTPALVEAYAQLQGKTNATLALVGRADARVHPTLPAPQGAKVLGFVDDAELKALYENALGLVYPSLYEGFGLPPVEAMRSGCAVLVSDQEALVEVGGDGVFATKRGDTNALAAAMLRLETDPAWRATLAARGRARTDTMTWRAAALRLWKTLP</sequence>
<dbReference type="AlphaFoldDB" id="A0A8S8X856"/>
<evidence type="ECO:0000256" key="1">
    <source>
        <dbReference type="ARBA" id="ARBA00022679"/>
    </source>
</evidence>